<protein>
    <submittedName>
        <fullName evidence="2">Uncharacterized protein</fullName>
    </submittedName>
</protein>
<evidence type="ECO:0000256" key="1">
    <source>
        <dbReference type="SAM" id="Phobius"/>
    </source>
</evidence>
<proteinExistence type="predicted"/>
<dbReference type="AlphaFoldDB" id="X6N0C1"/>
<accession>X6N0C1</accession>
<dbReference type="Proteomes" id="UP000023152">
    <property type="component" value="Unassembled WGS sequence"/>
</dbReference>
<evidence type="ECO:0000313" key="2">
    <source>
        <dbReference type="EMBL" id="ETO19501.1"/>
    </source>
</evidence>
<feature type="transmembrane region" description="Helical" evidence="1">
    <location>
        <begin position="91"/>
        <end position="118"/>
    </location>
</feature>
<keyword evidence="1" id="KW-1133">Transmembrane helix</keyword>
<organism evidence="2 3">
    <name type="scientific">Reticulomyxa filosa</name>
    <dbReference type="NCBI Taxonomy" id="46433"/>
    <lineage>
        <taxon>Eukaryota</taxon>
        <taxon>Sar</taxon>
        <taxon>Rhizaria</taxon>
        <taxon>Retaria</taxon>
        <taxon>Foraminifera</taxon>
        <taxon>Monothalamids</taxon>
        <taxon>Reticulomyxidae</taxon>
        <taxon>Reticulomyxa</taxon>
    </lineage>
</organism>
<gene>
    <name evidence="2" type="ORF">RFI_17729</name>
</gene>
<keyword evidence="3" id="KW-1185">Reference proteome</keyword>
<evidence type="ECO:0000313" key="3">
    <source>
        <dbReference type="Proteomes" id="UP000023152"/>
    </source>
</evidence>
<reference evidence="2 3" key="1">
    <citation type="journal article" date="2013" name="Curr. Biol.">
        <title>The Genome of the Foraminiferan Reticulomyxa filosa.</title>
        <authorList>
            <person name="Glockner G."/>
            <person name="Hulsmann N."/>
            <person name="Schleicher M."/>
            <person name="Noegel A.A."/>
            <person name="Eichinger L."/>
            <person name="Gallinger C."/>
            <person name="Pawlowski J."/>
            <person name="Sierra R."/>
            <person name="Euteneuer U."/>
            <person name="Pillet L."/>
            <person name="Moustafa A."/>
            <person name="Platzer M."/>
            <person name="Groth M."/>
            <person name="Szafranski K."/>
            <person name="Schliwa M."/>
        </authorList>
    </citation>
    <scope>NUCLEOTIDE SEQUENCE [LARGE SCALE GENOMIC DNA]</scope>
</reference>
<dbReference type="EMBL" id="ASPP01013610">
    <property type="protein sequence ID" value="ETO19501.1"/>
    <property type="molecule type" value="Genomic_DNA"/>
</dbReference>
<dbReference type="OrthoDB" id="2347594at2759"/>
<keyword evidence="1" id="KW-0812">Transmembrane</keyword>
<name>X6N0C1_RETFI</name>
<sequence length="332" mass="38119">MIGKAYSTSQKADTIRSAGLVFFGLYAWDFYSDAVFVIRLGQIHAWYLFVPAMLFLVVPYVLNVKHLFEFQKQWMADPSISEYVTGWLINYSLPLVITTMISGSVFASIELFNTNLFGMDMFSMGLPERQVKKCATQRLFSNILMENTPQIILQALYAWLYMKGFSSANIDKVVVYAFASSLVSIGIAIIDLWSSFDLLQSIKEDNLFFLQGSNSGENRLSNKTFFFFIEGDEIIYKRLLLRQRHWPLREAIGEALEVHPRTIELTQLIPSIQGLKIGFTIFTNFKTKNELTLGLLDAFETDNFSKSIQRSWKLEDCPKCGMLQTIVNNRIW</sequence>
<feature type="transmembrane region" description="Helical" evidence="1">
    <location>
        <begin position="173"/>
        <end position="193"/>
    </location>
</feature>
<comment type="caution">
    <text evidence="2">The sequence shown here is derived from an EMBL/GenBank/DDBJ whole genome shotgun (WGS) entry which is preliminary data.</text>
</comment>
<feature type="transmembrane region" description="Helical" evidence="1">
    <location>
        <begin position="45"/>
        <end position="62"/>
    </location>
</feature>
<feature type="transmembrane region" description="Helical" evidence="1">
    <location>
        <begin position="20"/>
        <end position="38"/>
    </location>
</feature>
<keyword evidence="1" id="KW-0472">Membrane</keyword>